<dbReference type="GeneTree" id="ENSGT00940000163363"/>
<dbReference type="PANTHER" id="PTHR43544">
    <property type="entry name" value="SHORT-CHAIN DEHYDROGENASE/REDUCTASE"/>
    <property type="match status" value="1"/>
</dbReference>
<dbReference type="AlphaFoldDB" id="A0A803T3Y5"/>
<dbReference type="Proteomes" id="UP000001646">
    <property type="component" value="Unplaced"/>
</dbReference>
<sequence>MALGFGPRSVVLTGANRGIGLELVRQLLGAAEPPQWIFACSREPDGERGKELRKLASSHPNVIIVKLDATNPVTIKEAATCIEGHLKGAGLNVLINNAGIFTDKELETLDPEDMLNAYKTNVVGPLLVSQAFLPLLKKAAKESAQDGLSCRKAAIINISSVLGSIESVPLNYSKPAVPYRCSKAALNMLTKCLSLSLKEDRVLCTAVHPGWVKTDMGTQEADLSVDESVRGIIGVLSKLGDTHNGVLVNWKGNNVPW</sequence>
<proteinExistence type="inferred from homology"/>
<dbReference type="GO" id="GO:0016491">
    <property type="term" value="F:oxidoreductase activity"/>
    <property type="evidence" value="ECO:0000318"/>
    <property type="project" value="GO_Central"/>
</dbReference>
<evidence type="ECO:0000313" key="2">
    <source>
        <dbReference type="Ensembl" id="ENSACAP00000029925.1"/>
    </source>
</evidence>
<gene>
    <name evidence="2" type="primary">LOC100555356</name>
</gene>
<dbReference type="Pfam" id="PF00106">
    <property type="entry name" value="adh_short"/>
    <property type="match status" value="1"/>
</dbReference>
<dbReference type="CDD" id="cd05325">
    <property type="entry name" value="carb_red_sniffer_like_SDR_c"/>
    <property type="match status" value="1"/>
</dbReference>
<dbReference type="InterPro" id="IPR051468">
    <property type="entry name" value="Fungal_SecMetab_SDRs"/>
</dbReference>
<dbReference type="RefSeq" id="XP_003225406.1">
    <property type="nucleotide sequence ID" value="XM_003225358.4"/>
</dbReference>
<name>A0A803T3Y5_ANOCA</name>
<dbReference type="GeneID" id="100555356"/>
<dbReference type="PRINTS" id="PR00080">
    <property type="entry name" value="SDRFAMILY"/>
</dbReference>
<protein>
    <recommendedName>
        <fullName evidence="4">C-factor</fullName>
    </recommendedName>
</protein>
<evidence type="ECO:0000256" key="1">
    <source>
        <dbReference type="RuleBase" id="RU000363"/>
    </source>
</evidence>
<accession>A0A803T3Y5</accession>
<comment type="similarity">
    <text evidence="1">Belongs to the short-chain dehydrogenases/reductases (SDR) family.</text>
</comment>
<evidence type="ECO:0000313" key="3">
    <source>
        <dbReference type="Proteomes" id="UP000001646"/>
    </source>
</evidence>
<organism evidence="2 3">
    <name type="scientific">Anolis carolinensis</name>
    <name type="common">Green anole</name>
    <name type="synonym">American chameleon</name>
    <dbReference type="NCBI Taxonomy" id="28377"/>
    <lineage>
        <taxon>Eukaryota</taxon>
        <taxon>Metazoa</taxon>
        <taxon>Chordata</taxon>
        <taxon>Craniata</taxon>
        <taxon>Vertebrata</taxon>
        <taxon>Euteleostomi</taxon>
        <taxon>Lepidosauria</taxon>
        <taxon>Squamata</taxon>
        <taxon>Bifurcata</taxon>
        <taxon>Unidentata</taxon>
        <taxon>Episquamata</taxon>
        <taxon>Toxicofera</taxon>
        <taxon>Iguania</taxon>
        <taxon>Dactyloidae</taxon>
        <taxon>Anolis</taxon>
    </lineage>
</organism>
<keyword evidence="3" id="KW-1185">Reference proteome</keyword>
<reference evidence="2" key="2">
    <citation type="submission" date="2025-08" db="UniProtKB">
        <authorList>
            <consortium name="Ensembl"/>
        </authorList>
    </citation>
    <scope>IDENTIFICATION</scope>
</reference>
<dbReference type="Ensembl" id="ENSACAT00000039365.1">
    <property type="protein sequence ID" value="ENSACAP00000029925.1"/>
    <property type="gene ID" value="ENSACAG00000038266.1"/>
</dbReference>
<dbReference type="Gene3D" id="3.40.50.720">
    <property type="entry name" value="NAD(P)-binding Rossmann-like Domain"/>
    <property type="match status" value="1"/>
</dbReference>
<dbReference type="PANTHER" id="PTHR43544:SF21">
    <property type="entry name" value="C-FACTOR"/>
    <property type="match status" value="1"/>
</dbReference>
<dbReference type="InterPro" id="IPR002347">
    <property type="entry name" value="SDR_fam"/>
</dbReference>
<dbReference type="KEGG" id="acs:100555356"/>
<dbReference type="GO" id="GO:0005737">
    <property type="term" value="C:cytoplasm"/>
    <property type="evidence" value="ECO:0000318"/>
    <property type="project" value="GO_Central"/>
</dbReference>
<reference evidence="2" key="1">
    <citation type="submission" date="2009-12" db="EMBL/GenBank/DDBJ databases">
        <title>The Genome Sequence of Anolis carolinensis (Green Anole Lizard).</title>
        <authorList>
            <consortium name="The Genome Sequencing Platform"/>
            <person name="Di Palma F."/>
            <person name="Alfoldi J."/>
            <person name="Heiman D."/>
            <person name="Young S."/>
            <person name="Grabherr M."/>
            <person name="Johnson J."/>
            <person name="Lander E.S."/>
            <person name="Lindblad-Toh K."/>
        </authorList>
    </citation>
    <scope>NUCLEOTIDE SEQUENCE [LARGE SCALE GENOMIC DNA]</scope>
    <source>
        <strain evidence="2">JBL SC #1</strain>
    </source>
</reference>
<evidence type="ECO:0008006" key="4">
    <source>
        <dbReference type="Google" id="ProtNLM"/>
    </source>
</evidence>
<dbReference type="SUPFAM" id="SSF51735">
    <property type="entry name" value="NAD(P)-binding Rossmann-fold domains"/>
    <property type="match status" value="1"/>
</dbReference>
<dbReference type="InterPro" id="IPR036291">
    <property type="entry name" value="NAD(P)-bd_dom_sf"/>
</dbReference>
<reference evidence="2" key="3">
    <citation type="submission" date="2025-09" db="UniProtKB">
        <authorList>
            <consortium name="Ensembl"/>
        </authorList>
    </citation>
    <scope>IDENTIFICATION</scope>
</reference>
<dbReference type="InParanoid" id="A0A803T3Y5"/>
<dbReference type="OrthoDB" id="7289984at2759"/>
<dbReference type="PRINTS" id="PR00081">
    <property type="entry name" value="GDHRDH"/>
</dbReference>